<dbReference type="GO" id="GO:0031929">
    <property type="term" value="P:TOR signaling"/>
    <property type="evidence" value="ECO:0007669"/>
    <property type="project" value="InterPro"/>
</dbReference>
<dbReference type="AlphaFoldDB" id="S8BZ92"/>
<organism evidence="2 3">
    <name type="scientific">Genlisea aurea</name>
    <dbReference type="NCBI Taxonomy" id="192259"/>
    <lineage>
        <taxon>Eukaryota</taxon>
        <taxon>Viridiplantae</taxon>
        <taxon>Streptophyta</taxon>
        <taxon>Embryophyta</taxon>
        <taxon>Tracheophyta</taxon>
        <taxon>Spermatophyta</taxon>
        <taxon>Magnoliopsida</taxon>
        <taxon>eudicotyledons</taxon>
        <taxon>Gunneridae</taxon>
        <taxon>Pentapetalae</taxon>
        <taxon>asterids</taxon>
        <taxon>lamiids</taxon>
        <taxon>Lamiales</taxon>
        <taxon>Lentibulariaceae</taxon>
        <taxon>Genlisea</taxon>
    </lineage>
</organism>
<dbReference type="GO" id="GO:0009267">
    <property type="term" value="P:cellular response to starvation"/>
    <property type="evidence" value="ECO:0007669"/>
    <property type="project" value="TreeGrafter"/>
</dbReference>
<dbReference type="InterPro" id="IPR015943">
    <property type="entry name" value="WD40/YVTN_repeat-like_dom_sf"/>
</dbReference>
<dbReference type="OrthoDB" id="10262360at2759"/>
<keyword evidence="3" id="KW-1185">Reference proteome</keyword>
<gene>
    <name evidence="2" type="ORF">M569_14955</name>
</gene>
<dbReference type="GO" id="GO:0005737">
    <property type="term" value="C:cytoplasm"/>
    <property type="evidence" value="ECO:0007669"/>
    <property type="project" value="TreeGrafter"/>
</dbReference>
<evidence type="ECO:0000313" key="2">
    <source>
        <dbReference type="EMBL" id="EPS59850.1"/>
    </source>
</evidence>
<sequence length="654" mass="70450">LSRFAFGHKKHLKSVAAGYWKPQAVSVLTSLPAFAAAGSGSGFATPTHYMAQGSVTPSPVAQLLRVGCDTPAITRDAASREGRVSTSSPLGTGGIMHGSPLSDDFSQHSESGAVNDCASNGVLNHARRKPLESSLYSQCVIAMCNLAKDPSPRVASIGRQVLAIIGIEQVVTKSVKSVGGSNRPGESAILASSSLAGLVRSSSWLELNGGAHLSLAFRTPPISPPRPSYMTGMRRVYSSLEFRPHLMSSSDTGLADPLLGSPGSSGGAERSLLPQSMIYNWSCGHFSKPLLTSLDDSEELIARREEREKLVLDHIVKCQHSSVSKLHNQIASWDTKYETGAWAALLQPFSPVVVASDENESIRVWNYEEATVLNSFSNHDYPEKGVPKLFLLNELDDNLLLVASNDGNIRIWKDYTSKGQQKLVTAFASIQGHRPGARNLNAVVDWQQQSGHLCASGEISSIFDWDLDKEQLVNTIPLASESSISALAVSRVHGSQFAAGFSDGYVRLYDTRAPEKLVCGTRPHVQRVERVVGLAFLPGLEPAKIISASQAGDIQFLDMRRAEKMYLTINAHRGSLSALAVHRHAPLIASGSAQQIIKVFNLNGHPLGTIQYYPTFMGQKIGSVRCLAFHPHQVMLAASASDACVSIYANEIFS</sequence>
<accession>S8BZ92</accession>
<name>S8BZ92_9LAMI</name>
<dbReference type="Gene3D" id="2.130.10.10">
    <property type="entry name" value="YVTN repeat-like/Quinoprotein amine dehydrogenase"/>
    <property type="match status" value="2"/>
</dbReference>
<comment type="caution">
    <text evidence="2">The sequence shown here is derived from an EMBL/GenBank/DDBJ whole genome shotgun (WGS) entry which is preliminary data.</text>
</comment>
<feature type="non-terminal residue" evidence="2">
    <location>
        <position position="654"/>
    </location>
</feature>
<feature type="non-terminal residue" evidence="2">
    <location>
        <position position="1"/>
    </location>
</feature>
<feature type="region of interest" description="Disordered" evidence="1">
    <location>
        <begin position="76"/>
        <end position="95"/>
    </location>
</feature>
<dbReference type="InterPro" id="IPR001680">
    <property type="entry name" value="WD40_rpt"/>
</dbReference>
<dbReference type="GO" id="GO:0071230">
    <property type="term" value="P:cellular response to amino acid stimulus"/>
    <property type="evidence" value="ECO:0007669"/>
    <property type="project" value="TreeGrafter"/>
</dbReference>
<dbReference type="GO" id="GO:0030674">
    <property type="term" value="F:protein-macromolecule adaptor activity"/>
    <property type="evidence" value="ECO:0007669"/>
    <property type="project" value="TreeGrafter"/>
</dbReference>
<dbReference type="PANTHER" id="PTHR12848:SF16">
    <property type="entry name" value="REGULATORY-ASSOCIATED PROTEIN OF MTOR"/>
    <property type="match status" value="1"/>
</dbReference>
<dbReference type="GO" id="GO:0030307">
    <property type="term" value="P:positive regulation of cell growth"/>
    <property type="evidence" value="ECO:0007669"/>
    <property type="project" value="TreeGrafter"/>
</dbReference>
<proteinExistence type="predicted"/>
<dbReference type="Pfam" id="PF00400">
    <property type="entry name" value="WD40"/>
    <property type="match status" value="2"/>
</dbReference>
<dbReference type="InterPro" id="IPR004083">
    <property type="entry name" value="Raptor"/>
</dbReference>
<dbReference type="GO" id="GO:0031931">
    <property type="term" value="C:TORC1 complex"/>
    <property type="evidence" value="ECO:0007669"/>
    <property type="project" value="InterPro"/>
</dbReference>
<dbReference type="PANTHER" id="PTHR12848">
    <property type="entry name" value="REGULATORY-ASSOCIATED PROTEIN OF MTOR"/>
    <property type="match status" value="1"/>
</dbReference>
<dbReference type="InterPro" id="IPR036322">
    <property type="entry name" value="WD40_repeat_dom_sf"/>
</dbReference>
<dbReference type="EMBL" id="AUSU01008028">
    <property type="protein sequence ID" value="EPS59850.1"/>
    <property type="molecule type" value="Genomic_DNA"/>
</dbReference>
<evidence type="ECO:0000256" key="1">
    <source>
        <dbReference type="SAM" id="MobiDB-lite"/>
    </source>
</evidence>
<reference evidence="2 3" key="1">
    <citation type="journal article" date="2013" name="BMC Genomics">
        <title>The miniature genome of a carnivorous plant Genlisea aurea contains a low number of genes and short non-coding sequences.</title>
        <authorList>
            <person name="Leushkin E.V."/>
            <person name="Sutormin R.A."/>
            <person name="Nabieva E.R."/>
            <person name="Penin A.A."/>
            <person name="Kondrashov A.S."/>
            <person name="Logacheva M.D."/>
        </authorList>
    </citation>
    <scope>NUCLEOTIDE SEQUENCE [LARGE SCALE GENOMIC DNA]</scope>
</reference>
<protein>
    <submittedName>
        <fullName evidence="2">Uncharacterized protein</fullName>
    </submittedName>
</protein>
<dbReference type="Proteomes" id="UP000015453">
    <property type="component" value="Unassembled WGS sequence"/>
</dbReference>
<dbReference type="SUPFAM" id="SSF50978">
    <property type="entry name" value="WD40 repeat-like"/>
    <property type="match status" value="1"/>
</dbReference>
<dbReference type="SMART" id="SM00320">
    <property type="entry name" value="WD40"/>
    <property type="match status" value="5"/>
</dbReference>
<dbReference type="GO" id="GO:0010506">
    <property type="term" value="P:regulation of autophagy"/>
    <property type="evidence" value="ECO:0007669"/>
    <property type="project" value="TreeGrafter"/>
</dbReference>
<evidence type="ECO:0000313" key="3">
    <source>
        <dbReference type="Proteomes" id="UP000015453"/>
    </source>
</evidence>